<dbReference type="SUPFAM" id="SSF54211">
    <property type="entry name" value="Ribosomal protein S5 domain 2-like"/>
    <property type="match status" value="1"/>
</dbReference>
<dbReference type="AlphaFoldDB" id="A0A087B7X9"/>
<name>A0A087B7X9_9BIFI</name>
<evidence type="ECO:0000256" key="7">
    <source>
        <dbReference type="NCBIfam" id="TIGR00188"/>
    </source>
</evidence>
<evidence type="ECO:0000256" key="6">
    <source>
        <dbReference type="HAMAP-Rule" id="MF_00227"/>
    </source>
</evidence>
<dbReference type="Pfam" id="PF00825">
    <property type="entry name" value="Ribonuclease_P"/>
    <property type="match status" value="1"/>
</dbReference>
<comment type="catalytic activity">
    <reaction evidence="6">
        <text>Endonucleolytic cleavage of RNA, removing 5'-extranucleotides from tRNA precursor.</text>
        <dbReference type="EC" id="3.1.26.5"/>
    </reaction>
</comment>
<dbReference type="EMBL" id="JGZB01000011">
    <property type="protein sequence ID" value="KFI67129.1"/>
    <property type="molecule type" value="Genomic_DNA"/>
</dbReference>
<comment type="function">
    <text evidence="6">RNaseP catalyzes the removal of the 5'-leader sequence from pre-tRNA to produce the mature 5'-terminus. It can also cleave other RNA substrates such as 4.5S RNA. The protein component plays an auxiliary but essential role in vivo by binding to the 5'-leader sequence and broadening the substrate specificity of the ribozyme.</text>
</comment>
<keyword evidence="10" id="KW-1185">Reference proteome</keyword>
<evidence type="ECO:0000256" key="8">
    <source>
        <dbReference type="SAM" id="MobiDB-lite"/>
    </source>
</evidence>
<evidence type="ECO:0000313" key="10">
    <source>
        <dbReference type="Proteomes" id="UP000029052"/>
    </source>
</evidence>
<dbReference type="EC" id="3.1.26.5" evidence="6 7"/>
<dbReference type="InterPro" id="IPR020568">
    <property type="entry name" value="Ribosomal_Su5_D2-typ_SF"/>
</dbReference>
<keyword evidence="1 6" id="KW-0819">tRNA processing</keyword>
<comment type="caution">
    <text evidence="9">The sequence shown here is derived from an EMBL/GenBank/DDBJ whole genome shotgun (WGS) entry which is preliminary data.</text>
</comment>
<dbReference type="GO" id="GO:0004526">
    <property type="term" value="F:ribonuclease P activity"/>
    <property type="evidence" value="ECO:0007669"/>
    <property type="project" value="UniProtKB-UniRule"/>
</dbReference>
<comment type="subunit">
    <text evidence="6">Consists of a catalytic RNA component (M1 or rnpB) and a protein subunit.</text>
</comment>
<dbReference type="NCBIfam" id="TIGR00188">
    <property type="entry name" value="rnpA"/>
    <property type="match status" value="1"/>
</dbReference>
<dbReference type="GO" id="GO:0030677">
    <property type="term" value="C:ribonuclease P complex"/>
    <property type="evidence" value="ECO:0007669"/>
    <property type="project" value="TreeGrafter"/>
</dbReference>
<dbReference type="PANTHER" id="PTHR33992:SF1">
    <property type="entry name" value="RIBONUCLEASE P PROTEIN COMPONENT"/>
    <property type="match status" value="1"/>
</dbReference>
<dbReference type="HAMAP" id="MF_00227">
    <property type="entry name" value="RNase_P"/>
    <property type="match status" value="1"/>
</dbReference>
<sequence length="186" mass="21095">MRSRASAWLKLTGSINYEEDIPAEQSSSSHEARFPRAHAHSFRPRSDQPSSRQGPQGSVRLIYGDRFITVERLTSHREFVAVLKHRRRVSDRNIVLHYVVHPDRGGNTAPQRRMGLAVSKAVGNAVTRNMVKRRFRVLAKRYEHELPEDCDLVMRAKPSAAHASFASLDAQVAALFSAVQRKSERQ</sequence>
<feature type="region of interest" description="Disordered" evidence="8">
    <location>
        <begin position="19"/>
        <end position="58"/>
    </location>
</feature>
<dbReference type="GO" id="GO:0000049">
    <property type="term" value="F:tRNA binding"/>
    <property type="evidence" value="ECO:0007669"/>
    <property type="project" value="UniProtKB-UniRule"/>
</dbReference>
<dbReference type="GO" id="GO:0001682">
    <property type="term" value="P:tRNA 5'-leader removal"/>
    <property type="evidence" value="ECO:0007669"/>
    <property type="project" value="UniProtKB-UniRule"/>
</dbReference>
<dbReference type="GO" id="GO:0042781">
    <property type="term" value="F:3'-tRNA processing endoribonuclease activity"/>
    <property type="evidence" value="ECO:0007669"/>
    <property type="project" value="TreeGrafter"/>
</dbReference>
<keyword evidence="4 6" id="KW-0378">Hydrolase</keyword>
<evidence type="ECO:0000256" key="2">
    <source>
        <dbReference type="ARBA" id="ARBA00022722"/>
    </source>
</evidence>
<evidence type="ECO:0000256" key="4">
    <source>
        <dbReference type="ARBA" id="ARBA00022801"/>
    </source>
</evidence>
<keyword evidence="5 6" id="KW-0694">RNA-binding</keyword>
<proteinExistence type="inferred from homology"/>
<dbReference type="eggNOG" id="COG0594">
    <property type="taxonomic scope" value="Bacteria"/>
</dbReference>
<keyword evidence="2 6" id="KW-0540">Nuclease</keyword>
<comment type="similarity">
    <text evidence="6">Belongs to the RnpA family.</text>
</comment>
<evidence type="ECO:0000256" key="5">
    <source>
        <dbReference type="ARBA" id="ARBA00022884"/>
    </source>
</evidence>
<dbReference type="InterPro" id="IPR014721">
    <property type="entry name" value="Ribsml_uS5_D2-typ_fold_subgr"/>
</dbReference>
<reference evidence="9 10" key="1">
    <citation type="submission" date="2014-03" db="EMBL/GenBank/DDBJ databases">
        <title>Genomics of Bifidobacteria.</title>
        <authorList>
            <person name="Ventura M."/>
            <person name="Milani C."/>
            <person name="Lugli G.A."/>
        </authorList>
    </citation>
    <scope>NUCLEOTIDE SEQUENCE [LARGE SCALE GENOMIC DNA]</scope>
    <source>
        <strain evidence="9 10">LMG 11591</strain>
    </source>
</reference>
<dbReference type="Proteomes" id="UP000029052">
    <property type="component" value="Unassembled WGS sequence"/>
</dbReference>
<gene>
    <name evidence="6" type="primary">rnpA</name>
    <name evidence="9" type="ORF">BMAGN_1341</name>
</gene>
<accession>A0A087B7X9</accession>
<evidence type="ECO:0000313" key="9">
    <source>
        <dbReference type="EMBL" id="KFI67129.1"/>
    </source>
</evidence>
<dbReference type="InterPro" id="IPR000100">
    <property type="entry name" value="RNase_P"/>
</dbReference>
<organism evidence="9 10">
    <name type="scientific">Bifidobacterium magnum</name>
    <dbReference type="NCBI Taxonomy" id="1692"/>
    <lineage>
        <taxon>Bacteria</taxon>
        <taxon>Bacillati</taxon>
        <taxon>Actinomycetota</taxon>
        <taxon>Actinomycetes</taxon>
        <taxon>Bifidobacteriales</taxon>
        <taxon>Bifidobacteriaceae</taxon>
        <taxon>Bifidobacterium</taxon>
    </lineage>
</organism>
<dbReference type="PANTHER" id="PTHR33992">
    <property type="entry name" value="RIBONUCLEASE P PROTEIN COMPONENT"/>
    <property type="match status" value="1"/>
</dbReference>
<protein>
    <recommendedName>
        <fullName evidence="6 7">Ribonuclease P protein component</fullName>
        <shortName evidence="6">RNase P protein</shortName>
        <shortName evidence="6">RNaseP protein</shortName>
        <ecNumber evidence="6 7">3.1.26.5</ecNumber>
    </recommendedName>
    <alternativeName>
        <fullName evidence="6">Protein C5</fullName>
    </alternativeName>
</protein>
<dbReference type="Gene3D" id="3.30.230.10">
    <property type="match status" value="1"/>
</dbReference>
<feature type="compositionally biased region" description="Polar residues" evidence="8">
    <location>
        <begin position="47"/>
        <end position="56"/>
    </location>
</feature>
<evidence type="ECO:0000256" key="3">
    <source>
        <dbReference type="ARBA" id="ARBA00022759"/>
    </source>
</evidence>
<keyword evidence="3 6" id="KW-0255">Endonuclease</keyword>
<dbReference type="STRING" id="1692.BMAGN_1341"/>
<evidence type="ECO:0000256" key="1">
    <source>
        <dbReference type="ARBA" id="ARBA00022694"/>
    </source>
</evidence>